<name>X1T5B9_9ZZZZ</name>
<comment type="caution">
    <text evidence="1">The sequence shown here is derived from an EMBL/GenBank/DDBJ whole genome shotgun (WGS) entry which is preliminary data.</text>
</comment>
<sequence>YVVQGLDGYIDIFTDEEAWELKSAPASGLDVYQLFAYLDMGKIKNGYLVAPSFKTGAKAAKDFINKKHDKEIKLVPIKEFPIDRPPTEIELQGHY</sequence>
<protein>
    <recommendedName>
        <fullName evidence="2">Restriction endonuclease type IV Mrr domain-containing protein</fullName>
    </recommendedName>
</protein>
<feature type="non-terminal residue" evidence="1">
    <location>
        <position position="1"/>
    </location>
</feature>
<evidence type="ECO:0008006" key="2">
    <source>
        <dbReference type="Google" id="ProtNLM"/>
    </source>
</evidence>
<dbReference type="EMBL" id="BARW01010019">
    <property type="protein sequence ID" value="GAI86571.1"/>
    <property type="molecule type" value="Genomic_DNA"/>
</dbReference>
<evidence type="ECO:0000313" key="1">
    <source>
        <dbReference type="EMBL" id="GAI86571.1"/>
    </source>
</evidence>
<dbReference type="AlphaFoldDB" id="X1T5B9"/>
<gene>
    <name evidence="1" type="ORF">S12H4_19912</name>
</gene>
<reference evidence="1" key="1">
    <citation type="journal article" date="2014" name="Front. Microbiol.">
        <title>High frequency of phylogenetically diverse reductive dehalogenase-homologous genes in deep subseafloor sedimentary metagenomes.</title>
        <authorList>
            <person name="Kawai M."/>
            <person name="Futagami T."/>
            <person name="Toyoda A."/>
            <person name="Takaki Y."/>
            <person name="Nishi S."/>
            <person name="Hori S."/>
            <person name="Arai W."/>
            <person name="Tsubouchi T."/>
            <person name="Morono Y."/>
            <person name="Uchiyama I."/>
            <person name="Ito T."/>
            <person name="Fujiyama A."/>
            <person name="Inagaki F."/>
            <person name="Takami H."/>
        </authorList>
    </citation>
    <scope>NUCLEOTIDE SEQUENCE</scope>
    <source>
        <strain evidence="1">Expedition CK06-06</strain>
    </source>
</reference>
<proteinExistence type="predicted"/>
<accession>X1T5B9</accession>
<organism evidence="1">
    <name type="scientific">marine sediment metagenome</name>
    <dbReference type="NCBI Taxonomy" id="412755"/>
    <lineage>
        <taxon>unclassified sequences</taxon>
        <taxon>metagenomes</taxon>
        <taxon>ecological metagenomes</taxon>
    </lineage>
</organism>